<evidence type="ECO:0000313" key="3">
    <source>
        <dbReference type="Proteomes" id="UP000190959"/>
    </source>
</evidence>
<comment type="caution">
    <text evidence="2">The sequence shown here is derived from an EMBL/GenBank/DDBJ whole genome shotgun (WGS) entry which is preliminary data.</text>
</comment>
<dbReference type="EMBL" id="MWMH01000007">
    <property type="protein sequence ID" value="OOP71917.1"/>
    <property type="molecule type" value="Genomic_DNA"/>
</dbReference>
<reference evidence="2 3" key="1">
    <citation type="submission" date="2017-02" db="EMBL/GenBank/DDBJ databases">
        <title>Genome sequence of Clostridium beijerinckii Br21.</title>
        <authorList>
            <person name="Fonseca B.C."/>
            <person name="Guazzaroni M.E."/>
            <person name="Riano-Pachon D.M."/>
            <person name="Reginatto V."/>
        </authorList>
    </citation>
    <scope>NUCLEOTIDE SEQUENCE [LARGE SCALE GENOMIC DNA]</scope>
    <source>
        <strain evidence="2 3">Br21</strain>
    </source>
</reference>
<accession>A0A1S9N312</accession>
<gene>
    <name evidence="2" type="ORF">CBEIBR21_19200</name>
</gene>
<evidence type="ECO:0000313" key="2">
    <source>
        <dbReference type="EMBL" id="OOP71917.1"/>
    </source>
</evidence>
<dbReference type="GO" id="GO:0005524">
    <property type="term" value="F:ATP binding"/>
    <property type="evidence" value="ECO:0007669"/>
    <property type="project" value="InterPro"/>
</dbReference>
<proteinExistence type="predicted"/>
<dbReference type="Gene3D" id="3.40.50.300">
    <property type="entry name" value="P-loop containing nucleotide triphosphate hydrolases"/>
    <property type="match status" value="1"/>
</dbReference>
<dbReference type="PANTHER" id="PTHR30050">
    <property type="entry name" value="CHROMOSOMAL REPLICATION INITIATOR PROTEIN DNAA"/>
    <property type="match status" value="1"/>
</dbReference>
<dbReference type="RefSeq" id="WP_242964569.1">
    <property type="nucleotide sequence ID" value="NZ_MWMH01000007.1"/>
</dbReference>
<dbReference type="GO" id="GO:0006260">
    <property type="term" value="P:DNA replication"/>
    <property type="evidence" value="ECO:0007669"/>
    <property type="project" value="TreeGrafter"/>
</dbReference>
<organism evidence="2 3">
    <name type="scientific">Clostridium beijerinckii</name>
    <name type="common">Clostridium MP</name>
    <dbReference type="NCBI Taxonomy" id="1520"/>
    <lineage>
        <taxon>Bacteria</taxon>
        <taxon>Bacillati</taxon>
        <taxon>Bacillota</taxon>
        <taxon>Clostridia</taxon>
        <taxon>Eubacteriales</taxon>
        <taxon>Clostridiaceae</taxon>
        <taxon>Clostridium</taxon>
    </lineage>
</organism>
<sequence>MQQEDRQSLALSCDCREVEKLKNEWKYSGINVEQSTHTFSNYEVWNTASRRAKETAVAYYKEFYEIRGKRRNSILFCGQVGSGKSHLSIGLALNFLKQRIKVVYMPYRDVITKIKQNMIDCEYYTRTISKYQLCEVLLIDDLFKGKINDSDINIVFEIINYRYLNFLPIIVSSEFSIDRLLAFDEGVGSRIYESVTCCYLKRIA</sequence>
<dbReference type="InterPro" id="IPR027417">
    <property type="entry name" value="P-loop_NTPase"/>
</dbReference>
<dbReference type="Pfam" id="PF01695">
    <property type="entry name" value="IstB_IS21"/>
    <property type="match status" value="1"/>
</dbReference>
<dbReference type="InterPro" id="IPR002611">
    <property type="entry name" value="IstB_ATP-bd"/>
</dbReference>
<feature type="domain" description="IstB-like ATP-binding" evidence="1">
    <location>
        <begin position="70"/>
        <end position="175"/>
    </location>
</feature>
<dbReference type="AlphaFoldDB" id="A0A1S9N312"/>
<name>A0A1S9N312_CLOBE</name>
<dbReference type="PANTHER" id="PTHR30050:SF10">
    <property type="entry name" value="PHAGE-LIKE ELEMENT PBSX PROTEIN XKDC"/>
    <property type="match status" value="1"/>
</dbReference>
<dbReference type="Proteomes" id="UP000190959">
    <property type="component" value="Unassembled WGS sequence"/>
</dbReference>
<protein>
    <submittedName>
        <fullName evidence="2">AAA family ATPase</fullName>
    </submittedName>
</protein>
<evidence type="ECO:0000259" key="1">
    <source>
        <dbReference type="Pfam" id="PF01695"/>
    </source>
</evidence>
<dbReference type="SUPFAM" id="SSF52540">
    <property type="entry name" value="P-loop containing nucleoside triphosphate hydrolases"/>
    <property type="match status" value="1"/>
</dbReference>